<gene>
    <name evidence="1" type="ORF">M972_11925</name>
</gene>
<comment type="caution">
    <text evidence="1">The sequence shown here is derived from an EMBL/GenBank/DDBJ whole genome shotgun (WGS) entry which is preliminary data.</text>
</comment>
<protein>
    <submittedName>
        <fullName evidence="1">Uncharacterized protein</fullName>
    </submittedName>
</protein>
<dbReference type="AlphaFoldDB" id="A0AB36TE08"/>
<evidence type="ECO:0000313" key="2">
    <source>
        <dbReference type="Proteomes" id="UP000223596"/>
    </source>
</evidence>
<dbReference type="EMBL" id="PDBW01000001">
    <property type="protein sequence ID" value="PFH02159.1"/>
    <property type="molecule type" value="Genomic_DNA"/>
</dbReference>
<evidence type="ECO:0000313" key="1">
    <source>
        <dbReference type="EMBL" id="PFH02159.1"/>
    </source>
</evidence>
<name>A0AB36TE08_ACETH</name>
<organism evidence="1 2">
    <name type="scientific">Acetivibrio thermocellus AD2</name>
    <dbReference type="NCBI Taxonomy" id="1138384"/>
    <lineage>
        <taxon>Bacteria</taxon>
        <taxon>Bacillati</taxon>
        <taxon>Bacillota</taxon>
        <taxon>Clostridia</taxon>
        <taxon>Eubacteriales</taxon>
        <taxon>Oscillospiraceae</taxon>
        <taxon>Acetivibrio</taxon>
    </lineage>
</organism>
<dbReference type="Proteomes" id="UP000223596">
    <property type="component" value="Unassembled WGS sequence"/>
</dbReference>
<sequence length="63" mass="7730">MIMNRLFRRWEIKKLHIMRFRIPKMNARKNVIQESHKILLAKIIKCKKIIKNSTGMYNIFMVL</sequence>
<accession>A0AB36TE08</accession>
<proteinExistence type="predicted"/>
<reference evidence="1 2" key="1">
    <citation type="submission" date="2017-09" db="EMBL/GenBank/DDBJ databases">
        <title>Evaluation of Pacific Biosciences Sequencing Technology to Finishing C. thermocellum Genome Sequences.</title>
        <authorList>
            <person name="Brown S."/>
        </authorList>
    </citation>
    <scope>NUCLEOTIDE SEQUENCE [LARGE SCALE GENOMIC DNA]</scope>
    <source>
        <strain evidence="1 2">AD2</strain>
    </source>
</reference>